<dbReference type="AlphaFoldDB" id="A0AAD9DXB7"/>
<keyword evidence="4" id="KW-0779">Telomere</keyword>
<proteinExistence type="inferred from homology"/>
<dbReference type="EMBL" id="JAROKS010000012">
    <property type="protein sequence ID" value="KAK1798900.1"/>
    <property type="molecule type" value="Genomic_DNA"/>
</dbReference>
<comment type="subcellular location">
    <subcellularLocation>
        <location evidence="2">Chromosome</location>
        <location evidence="2">Telomere</location>
    </subcellularLocation>
    <subcellularLocation>
        <location evidence="1">Nucleus</location>
    </subcellularLocation>
</comment>
<keyword evidence="6" id="KW-0539">Nucleus</keyword>
<dbReference type="PANTHER" id="PTHR33905">
    <property type="entry name" value="CST COMPLEX SUBUNIT TEN1"/>
    <property type="match status" value="1"/>
</dbReference>
<dbReference type="PANTHER" id="PTHR33905:SF1">
    <property type="entry name" value="CST COMPLEX SUBUNIT TEN1"/>
    <property type="match status" value="1"/>
</dbReference>
<evidence type="ECO:0000256" key="4">
    <source>
        <dbReference type="ARBA" id="ARBA00022895"/>
    </source>
</evidence>
<evidence type="ECO:0000256" key="6">
    <source>
        <dbReference type="ARBA" id="ARBA00023242"/>
    </source>
</evidence>
<evidence type="ECO:0000256" key="10">
    <source>
        <dbReference type="ARBA" id="ARBA00079840"/>
    </source>
</evidence>
<dbReference type="InterPro" id="IPR029146">
    <property type="entry name" value="Ten1_animal_plant"/>
</dbReference>
<dbReference type="InterPro" id="IPR012340">
    <property type="entry name" value="NA-bd_OB-fold"/>
</dbReference>
<dbReference type="GO" id="GO:0042162">
    <property type="term" value="F:telomeric DNA binding"/>
    <property type="evidence" value="ECO:0007669"/>
    <property type="project" value="TreeGrafter"/>
</dbReference>
<evidence type="ECO:0000256" key="3">
    <source>
        <dbReference type="ARBA" id="ARBA00022454"/>
    </source>
</evidence>
<dbReference type="Pfam" id="PF15490">
    <property type="entry name" value="Ten1_2"/>
    <property type="match status" value="1"/>
</dbReference>
<evidence type="ECO:0000256" key="7">
    <source>
        <dbReference type="ARBA" id="ARBA00061044"/>
    </source>
</evidence>
<dbReference type="FunFam" id="2.40.50.140:FF:000203">
    <property type="entry name" value="TEN1 subunit of CST complex"/>
    <property type="match status" value="1"/>
</dbReference>
<evidence type="ECO:0000313" key="12">
    <source>
        <dbReference type="Proteomes" id="UP001239994"/>
    </source>
</evidence>
<keyword evidence="5" id="KW-0238">DNA-binding</keyword>
<evidence type="ECO:0000256" key="8">
    <source>
        <dbReference type="ARBA" id="ARBA00068173"/>
    </source>
</evidence>
<evidence type="ECO:0000256" key="1">
    <source>
        <dbReference type="ARBA" id="ARBA00004123"/>
    </source>
</evidence>
<gene>
    <name evidence="11" type="ORF">P4O66_007176</name>
</gene>
<evidence type="ECO:0000256" key="5">
    <source>
        <dbReference type="ARBA" id="ARBA00023125"/>
    </source>
</evidence>
<organism evidence="11 12">
    <name type="scientific">Electrophorus voltai</name>
    <dbReference type="NCBI Taxonomy" id="2609070"/>
    <lineage>
        <taxon>Eukaryota</taxon>
        <taxon>Metazoa</taxon>
        <taxon>Chordata</taxon>
        <taxon>Craniata</taxon>
        <taxon>Vertebrata</taxon>
        <taxon>Euteleostomi</taxon>
        <taxon>Actinopterygii</taxon>
        <taxon>Neopterygii</taxon>
        <taxon>Teleostei</taxon>
        <taxon>Ostariophysi</taxon>
        <taxon>Gymnotiformes</taxon>
        <taxon>Gymnotoidei</taxon>
        <taxon>Gymnotidae</taxon>
        <taxon>Electrophorus</taxon>
    </lineage>
</organism>
<reference evidence="11" key="1">
    <citation type="submission" date="2023-03" db="EMBL/GenBank/DDBJ databases">
        <title>Electrophorus voltai genome.</title>
        <authorList>
            <person name="Bian C."/>
        </authorList>
    </citation>
    <scope>NUCLEOTIDE SEQUENCE</scope>
    <source>
        <strain evidence="11">CB-2022</strain>
        <tissue evidence="11">Muscle</tissue>
    </source>
</reference>
<dbReference type="GO" id="GO:1990879">
    <property type="term" value="C:CST complex"/>
    <property type="evidence" value="ECO:0007669"/>
    <property type="project" value="InterPro"/>
</dbReference>
<evidence type="ECO:0000313" key="11">
    <source>
        <dbReference type="EMBL" id="KAK1798900.1"/>
    </source>
</evidence>
<sequence>MPLVTLQLRPTGCAPLPRSLLCRGSYPAGVKWVNLASKMLPAHATFYFPWEIRTDAIKDGTSLRTFGRLASYLPEESRAVLTCVRASVQHQVSVRTTFVEPFHPVIGAQYIVLGETEKPEGGDAILHARILTCVDGVDVALLQKAVDEQRSFFKDRDGPGPE</sequence>
<comment type="caution">
    <text evidence="11">The sequence shown here is derived from an EMBL/GenBank/DDBJ whole genome shotgun (WGS) entry which is preliminary data.</text>
</comment>
<dbReference type="GO" id="GO:0003697">
    <property type="term" value="F:single-stranded DNA binding"/>
    <property type="evidence" value="ECO:0007669"/>
    <property type="project" value="InterPro"/>
</dbReference>
<evidence type="ECO:0000256" key="2">
    <source>
        <dbReference type="ARBA" id="ARBA00004574"/>
    </source>
</evidence>
<accession>A0AAD9DXB7</accession>
<keyword evidence="3" id="KW-0158">Chromosome</keyword>
<dbReference type="GO" id="GO:0032211">
    <property type="term" value="P:negative regulation of telomere maintenance via telomerase"/>
    <property type="evidence" value="ECO:0007669"/>
    <property type="project" value="TreeGrafter"/>
</dbReference>
<keyword evidence="12" id="KW-1185">Reference proteome</keyword>
<comment type="similarity">
    <text evidence="7">Belongs to the TEN1 family.</text>
</comment>
<dbReference type="GO" id="GO:0010521">
    <property type="term" value="F:telomerase inhibitor activity"/>
    <property type="evidence" value="ECO:0007669"/>
    <property type="project" value="TreeGrafter"/>
</dbReference>
<evidence type="ECO:0000256" key="9">
    <source>
        <dbReference type="ARBA" id="ARBA00078215"/>
    </source>
</evidence>
<name>A0AAD9DXB7_9TELE</name>
<dbReference type="Gene3D" id="2.40.50.140">
    <property type="entry name" value="Nucleic acid-binding proteins"/>
    <property type="match status" value="1"/>
</dbReference>
<dbReference type="Proteomes" id="UP001239994">
    <property type="component" value="Unassembled WGS sequence"/>
</dbReference>
<protein>
    <recommendedName>
        <fullName evidence="8">CST complex subunit TEN1</fullName>
    </recommendedName>
    <alternativeName>
        <fullName evidence="10">Protein telomeric pathways with STN1 homolog</fullName>
    </alternativeName>
    <alternativeName>
        <fullName evidence="9">Telomere length regulation protein TEN1 homolog</fullName>
    </alternativeName>
</protein>